<dbReference type="HOGENOM" id="CLU_009289_4_2_4"/>
<feature type="binding site" evidence="14">
    <location>
        <position position="364"/>
    </location>
    <ligand>
        <name>Zn(2+)</name>
        <dbReference type="ChEBI" id="CHEBI:29105"/>
    </ligand>
</feature>
<keyword evidence="4 14" id="KW-0997">Cell inner membrane</keyword>
<reference evidence="18" key="1">
    <citation type="submission" date="2011-10" db="EMBL/GenBank/DDBJ databases">
        <title>The Genome Sequence of Oxalobacter formigenes HOxBLS.</title>
        <authorList>
            <consortium name="The Broad Institute Genome Sequencing Platform"/>
            <person name="Earl A."/>
            <person name="Ward D."/>
            <person name="Feldgarden M."/>
            <person name="Gevers D."/>
            <person name="Allison M.J."/>
            <person name="Humphrey S."/>
            <person name="Young S.K."/>
            <person name="Zeng Q."/>
            <person name="Gargeya S."/>
            <person name="Fitzgerald M."/>
            <person name="Haas B."/>
            <person name="Abouelleil A."/>
            <person name="Alvarado L."/>
            <person name="Arachchi H.M."/>
            <person name="Berlin A."/>
            <person name="Brown A."/>
            <person name="Chapman S.B."/>
            <person name="Chen Z."/>
            <person name="Dunbar C."/>
            <person name="Freedman E."/>
            <person name="Gearin G."/>
            <person name="Goldberg J."/>
            <person name="Griggs A."/>
            <person name="Gujja S."/>
            <person name="Heiman D."/>
            <person name="Howarth C."/>
            <person name="Larson L."/>
            <person name="Lui A."/>
            <person name="MacDonald P.J.P."/>
            <person name="Montmayeur A."/>
            <person name="Murphy C."/>
            <person name="Neiman D."/>
            <person name="Pearson M."/>
            <person name="Priest M."/>
            <person name="Roberts A."/>
            <person name="Saif S."/>
            <person name="Shea T."/>
            <person name="Shenoy N."/>
            <person name="Sisk P."/>
            <person name="Stolte C."/>
            <person name="Sykes S."/>
            <person name="Wortman J."/>
            <person name="Nusbaum C."/>
            <person name="Birren B."/>
        </authorList>
    </citation>
    <scope>NUCLEOTIDE SEQUENCE [LARGE SCALE GENOMIC DNA]</scope>
    <source>
        <strain evidence="18">HOxBLS</strain>
    </source>
</reference>
<dbReference type="PANTHER" id="PTHR30627">
    <property type="entry name" value="PEPTIDOGLYCAN D,D-TRANSPEPTIDASE"/>
    <property type="match status" value="1"/>
</dbReference>
<feature type="active site" description="Acyl-ester intermediate" evidence="14">
    <location>
        <position position="327"/>
    </location>
</feature>
<comment type="cofactor">
    <cofactor evidence="14">
        <name>Zn(2+)</name>
        <dbReference type="ChEBI" id="CHEBI:29105"/>
    </cofactor>
    <text evidence="14">Binds one Zn(2+) ion per subunit.</text>
</comment>
<dbReference type="RefSeq" id="WP_005877594.1">
    <property type="nucleotide sequence ID" value="NZ_CABMNL010000001.1"/>
</dbReference>
<protein>
    <recommendedName>
        <fullName evidence="14">Peptidoglycan D,D-transpeptidase MrdA</fullName>
        <ecNumber evidence="14">3.4.16.4</ecNumber>
    </recommendedName>
    <alternativeName>
        <fullName evidence="14">Penicillin-binding protein 2</fullName>
        <shortName evidence="14">PBP-2</shortName>
    </alternativeName>
</protein>
<dbReference type="GO" id="GO:0006508">
    <property type="term" value="P:proteolysis"/>
    <property type="evidence" value="ECO:0007669"/>
    <property type="project" value="UniProtKB-KW"/>
</dbReference>
<evidence type="ECO:0000256" key="4">
    <source>
        <dbReference type="ARBA" id="ARBA00022519"/>
    </source>
</evidence>
<feature type="compositionally biased region" description="Acidic residues" evidence="15">
    <location>
        <begin position="627"/>
        <end position="637"/>
    </location>
</feature>
<dbReference type="Proteomes" id="UP000003973">
    <property type="component" value="Unassembled WGS sequence"/>
</dbReference>
<evidence type="ECO:0000256" key="14">
    <source>
        <dbReference type="HAMAP-Rule" id="MF_02081"/>
    </source>
</evidence>
<keyword evidence="11 14" id="KW-1133">Transmembrane helix</keyword>
<dbReference type="GO" id="GO:0071555">
    <property type="term" value="P:cell wall organization"/>
    <property type="evidence" value="ECO:0007669"/>
    <property type="project" value="UniProtKB-KW"/>
</dbReference>
<dbReference type="GO" id="GO:0009002">
    <property type="term" value="F:serine-type D-Ala-D-Ala carboxypeptidase activity"/>
    <property type="evidence" value="ECO:0007669"/>
    <property type="project" value="UniProtKB-UniRule"/>
</dbReference>
<dbReference type="eggNOG" id="COG0768">
    <property type="taxonomic scope" value="Bacteria"/>
</dbReference>
<dbReference type="InterPro" id="IPR012338">
    <property type="entry name" value="Beta-lactam/transpept-like"/>
</dbReference>
<dbReference type="EMBL" id="ACDP02000006">
    <property type="protein sequence ID" value="EEO28127.1"/>
    <property type="molecule type" value="Genomic_DNA"/>
</dbReference>
<dbReference type="InterPro" id="IPR050515">
    <property type="entry name" value="Beta-lactam/transpept"/>
</dbReference>
<dbReference type="GO" id="GO:0005886">
    <property type="term" value="C:plasma membrane"/>
    <property type="evidence" value="ECO:0007669"/>
    <property type="project" value="UniProtKB-SubCell"/>
</dbReference>
<evidence type="ECO:0000256" key="9">
    <source>
        <dbReference type="ARBA" id="ARBA00022960"/>
    </source>
</evidence>
<evidence type="ECO:0000256" key="3">
    <source>
        <dbReference type="ARBA" id="ARBA00022475"/>
    </source>
</evidence>
<feature type="binding site" evidence="14">
    <location>
        <position position="383"/>
    </location>
    <ligand>
        <name>Zn(2+)</name>
        <dbReference type="ChEBI" id="CHEBI:29105"/>
    </ligand>
</feature>
<evidence type="ECO:0000256" key="13">
    <source>
        <dbReference type="ARBA" id="ARBA00023316"/>
    </source>
</evidence>
<dbReference type="NCBIfam" id="TIGR03423">
    <property type="entry name" value="pbp2_mrdA"/>
    <property type="match status" value="1"/>
</dbReference>
<dbReference type="Gene3D" id="3.30.1390.30">
    <property type="entry name" value="Penicillin-binding protein 2a, domain 3"/>
    <property type="match status" value="1"/>
</dbReference>
<comment type="pathway">
    <text evidence="14">Cell wall biogenesis; peptidoglycan biosynthesis.</text>
</comment>
<feature type="binding site" evidence="14">
    <location>
        <position position="351"/>
    </location>
    <ligand>
        <name>Zn(2+)</name>
        <dbReference type="ChEBI" id="CHEBI:29105"/>
    </ligand>
</feature>
<keyword evidence="5 14" id="KW-0121">Carboxypeptidase</keyword>
<dbReference type="Pfam" id="PF03717">
    <property type="entry name" value="PBP_dimer"/>
    <property type="match status" value="1"/>
</dbReference>
<evidence type="ECO:0000256" key="6">
    <source>
        <dbReference type="ARBA" id="ARBA00022670"/>
    </source>
</evidence>
<evidence type="ECO:0000259" key="17">
    <source>
        <dbReference type="Pfam" id="PF03717"/>
    </source>
</evidence>
<dbReference type="InterPro" id="IPR005311">
    <property type="entry name" value="PBP_dimer"/>
</dbReference>
<dbReference type="Gene3D" id="3.40.710.10">
    <property type="entry name" value="DD-peptidase/beta-lactamase superfamily"/>
    <property type="match status" value="1"/>
</dbReference>
<organism evidence="18 19">
    <name type="scientific">Oxalobacter paraformigenes</name>
    <dbReference type="NCBI Taxonomy" id="556268"/>
    <lineage>
        <taxon>Bacteria</taxon>
        <taxon>Pseudomonadati</taxon>
        <taxon>Pseudomonadota</taxon>
        <taxon>Betaproteobacteria</taxon>
        <taxon>Burkholderiales</taxon>
        <taxon>Oxalobacteraceae</taxon>
        <taxon>Oxalobacter</taxon>
    </lineage>
</organism>
<evidence type="ECO:0000256" key="8">
    <source>
        <dbReference type="ARBA" id="ARBA00022801"/>
    </source>
</evidence>
<keyword evidence="14" id="KW-0862">Zinc</keyword>
<evidence type="ECO:0000256" key="15">
    <source>
        <dbReference type="SAM" id="MobiDB-lite"/>
    </source>
</evidence>
<dbReference type="GO" id="GO:0009252">
    <property type="term" value="P:peptidoglycan biosynthetic process"/>
    <property type="evidence" value="ECO:0007669"/>
    <property type="project" value="UniProtKB-UniRule"/>
</dbReference>
<keyword evidence="3 14" id="KW-1003">Cell membrane</keyword>
<proteinExistence type="inferred from homology"/>
<dbReference type="GO" id="GO:0008360">
    <property type="term" value="P:regulation of cell shape"/>
    <property type="evidence" value="ECO:0007669"/>
    <property type="project" value="UniProtKB-KW"/>
</dbReference>
<dbReference type="InterPro" id="IPR036138">
    <property type="entry name" value="PBP_dimer_sf"/>
</dbReference>
<dbReference type="GO" id="GO:0008270">
    <property type="term" value="F:zinc ion binding"/>
    <property type="evidence" value="ECO:0007669"/>
    <property type="project" value="UniProtKB-UniRule"/>
</dbReference>
<evidence type="ECO:0000256" key="11">
    <source>
        <dbReference type="ARBA" id="ARBA00022989"/>
    </source>
</evidence>
<keyword evidence="12 14" id="KW-0472">Membrane</keyword>
<sequence>MANLNDTGRDLRNFRKRIMALAVFVLVCFFLLLLRFVWLQVVRHSNYVAQAEENRISIVPTMPSRGIITDRNGVVLANNYSAYTLEITPAKIDGKINEVIDELARFIEITPYERKRFKRRMEETKRFESIVLKSKLTDEEVARFTVRRYGFPGVEVQARMFRQYPLGEVAAHAIGYIGRISQKDIDRLPEEEDTNYQGTTHYGKEGIEKSYERVLHGVTGYEEMEVSASGRAVRTLSTHSTVPGNNLVLSIDIELQKVVEEAFGKRRGALIAMDPATGEILAYVSKPTFDPNLFVDGIDQQSWDELNTSINRPLINRPIRGAYPPGSTYKPFMALAALELGYRTPQAAISDPGYFVYGNHRFRDDKAGGHGLVDMYKSIVQSCDTYYYILAAEMGVDTMHDYMKQFGFGELTGIDLAHERKGILPSMEWKRKAYRNPNQQKWYPGETISLGIGQGYNTFTPLQLAYATALLVNNGSAARPHLVKEIEDGVTHERKPVVTETVKLDIRQENIDVIKKAMVGVTREGTAARVFGGAGYVSGGKTGTAQVIGIGKNEKYNAAALAEHKRDHALYTAFAPVDNPKIVIALIVENAGFGASAAAPIAKKAMDYFFLGKRPATEVTGHAVPEQPEDYPEEPDDVLQPIMTPALPEEENTEQE</sequence>
<evidence type="ECO:0000256" key="12">
    <source>
        <dbReference type="ARBA" id="ARBA00023136"/>
    </source>
</evidence>
<dbReference type="UniPathway" id="UPA00219"/>
<dbReference type="GO" id="GO:0008658">
    <property type="term" value="F:penicillin binding"/>
    <property type="evidence" value="ECO:0007669"/>
    <property type="project" value="InterPro"/>
</dbReference>
<dbReference type="Pfam" id="PF00905">
    <property type="entry name" value="Transpeptidase"/>
    <property type="match status" value="1"/>
</dbReference>
<dbReference type="SUPFAM" id="SSF56519">
    <property type="entry name" value="Penicillin binding protein dimerisation domain"/>
    <property type="match status" value="1"/>
</dbReference>
<comment type="catalytic activity">
    <reaction evidence="14">
        <text>Preferential cleavage: (Ac)2-L-Lys-D-Ala-|-D-Ala. Also transpeptidation of peptidyl-alanyl moieties that are N-acyl substituents of D-alanine.</text>
        <dbReference type="EC" id="3.4.16.4"/>
    </reaction>
</comment>
<feature type="region of interest" description="Disordered" evidence="15">
    <location>
        <begin position="620"/>
        <end position="656"/>
    </location>
</feature>
<comment type="caution">
    <text evidence="18">The sequence shown here is derived from an EMBL/GenBank/DDBJ whole genome shotgun (WGS) entry which is preliminary data.</text>
</comment>
<comment type="similarity">
    <text evidence="14">Belongs to the transpeptidase family. MrdA subfamily.</text>
</comment>
<dbReference type="EC" id="3.4.16.4" evidence="14"/>
<keyword evidence="8 14" id="KW-0378">Hydrolase</keyword>
<dbReference type="FunFam" id="3.40.710.10:FF:000024">
    <property type="entry name" value="Penicillin-binding protein 2"/>
    <property type="match status" value="1"/>
</dbReference>
<gene>
    <name evidence="14" type="primary">mrdA</name>
    <name evidence="18" type="ORF">OFAG_01280</name>
</gene>
<evidence type="ECO:0000256" key="1">
    <source>
        <dbReference type="ARBA" id="ARBA00004167"/>
    </source>
</evidence>
<feature type="binding site" evidence="14">
    <location>
        <position position="370"/>
    </location>
    <ligand>
        <name>Zn(2+)</name>
        <dbReference type="ChEBI" id="CHEBI:29105"/>
    </ligand>
</feature>
<feature type="domain" description="Penicillin-binding protein dimerisation" evidence="17">
    <location>
        <begin position="62"/>
        <end position="236"/>
    </location>
</feature>
<accession>C3X4J1</accession>
<keyword evidence="7 14" id="KW-0812">Transmembrane</keyword>
<evidence type="ECO:0000256" key="10">
    <source>
        <dbReference type="ARBA" id="ARBA00022984"/>
    </source>
</evidence>
<keyword evidence="10 14" id="KW-0573">Peptidoglycan synthesis</keyword>
<dbReference type="PANTHER" id="PTHR30627:SF2">
    <property type="entry name" value="PEPTIDOGLYCAN D,D-TRANSPEPTIDASE MRDA"/>
    <property type="match status" value="1"/>
</dbReference>
<feature type="transmembrane region" description="Helical" evidence="14">
    <location>
        <begin position="18"/>
        <end position="38"/>
    </location>
</feature>
<comment type="subcellular location">
    <subcellularLocation>
        <location evidence="14">Cell inner membrane</location>
        <topology evidence="14">Single-pass membrane protein</topology>
    </subcellularLocation>
    <subcellularLocation>
        <location evidence="2">Cell membrane</location>
    </subcellularLocation>
    <subcellularLocation>
        <location evidence="1">Membrane</location>
        <topology evidence="1">Single-pass membrane protein</topology>
    </subcellularLocation>
</comment>
<evidence type="ECO:0000256" key="7">
    <source>
        <dbReference type="ARBA" id="ARBA00022692"/>
    </source>
</evidence>
<keyword evidence="6 14" id="KW-0645">Protease</keyword>
<dbReference type="InterPro" id="IPR001460">
    <property type="entry name" value="PCN-bd_Tpept"/>
</dbReference>
<keyword evidence="19" id="KW-1185">Reference proteome</keyword>
<evidence type="ECO:0000259" key="16">
    <source>
        <dbReference type="Pfam" id="PF00905"/>
    </source>
</evidence>
<dbReference type="GO" id="GO:0071972">
    <property type="term" value="F:peptidoglycan L,D-transpeptidase activity"/>
    <property type="evidence" value="ECO:0007669"/>
    <property type="project" value="TreeGrafter"/>
</dbReference>
<dbReference type="Gene3D" id="3.90.1310.10">
    <property type="entry name" value="Penicillin-binding protein 2a (Domain 2)"/>
    <property type="match status" value="1"/>
</dbReference>
<keyword evidence="9 14" id="KW-0133">Cell shape</keyword>
<comment type="function">
    <text evidence="14">Catalyzes cross-linking of the peptidoglycan cell wall.</text>
</comment>
<dbReference type="HAMAP" id="MF_02081">
    <property type="entry name" value="MrdA_transpept"/>
    <property type="match status" value="1"/>
</dbReference>
<keyword evidence="14" id="KW-0479">Metal-binding</keyword>
<name>C3X4J1_9BURK</name>
<dbReference type="InterPro" id="IPR017790">
    <property type="entry name" value="Penicillin-binding_protein_2"/>
</dbReference>
<evidence type="ECO:0000256" key="5">
    <source>
        <dbReference type="ARBA" id="ARBA00022645"/>
    </source>
</evidence>
<evidence type="ECO:0000313" key="19">
    <source>
        <dbReference type="Proteomes" id="UP000003973"/>
    </source>
</evidence>
<evidence type="ECO:0000256" key="2">
    <source>
        <dbReference type="ARBA" id="ARBA00004236"/>
    </source>
</evidence>
<dbReference type="AlphaFoldDB" id="C3X4J1"/>
<feature type="domain" description="Penicillin-binding protein transpeptidase" evidence="16">
    <location>
        <begin position="268"/>
        <end position="607"/>
    </location>
</feature>
<dbReference type="SUPFAM" id="SSF56601">
    <property type="entry name" value="beta-lactamase/transpeptidase-like"/>
    <property type="match status" value="1"/>
</dbReference>
<evidence type="ECO:0000313" key="18">
    <source>
        <dbReference type="EMBL" id="EEO28127.1"/>
    </source>
</evidence>
<keyword evidence="13 14" id="KW-0961">Cell wall biogenesis/degradation</keyword>